<keyword evidence="2" id="KW-0229">DNA integration</keyword>
<keyword evidence="4" id="KW-0233">DNA recombination</keyword>
<protein>
    <submittedName>
        <fullName evidence="8">Recombinase family protein</fullName>
    </submittedName>
</protein>
<feature type="active site" description="O-(5'-phospho-DNA)-serine intermediate" evidence="5 6">
    <location>
        <position position="10"/>
    </location>
</feature>
<dbReference type="InterPro" id="IPR050639">
    <property type="entry name" value="SSR_resolvase"/>
</dbReference>
<dbReference type="PROSITE" id="PS51736">
    <property type="entry name" value="RECOMBINASES_3"/>
    <property type="match status" value="1"/>
</dbReference>
<dbReference type="EMBL" id="SIKX01000006">
    <property type="protein sequence ID" value="TBF02127.1"/>
    <property type="molecule type" value="Genomic_DNA"/>
</dbReference>
<accession>A0AAE8Q4C5</accession>
<organism evidence="8 9">
    <name type="scientific">Rhizobium ruizarguesonis</name>
    <dbReference type="NCBI Taxonomy" id="2081791"/>
    <lineage>
        <taxon>Bacteria</taxon>
        <taxon>Pseudomonadati</taxon>
        <taxon>Pseudomonadota</taxon>
        <taxon>Alphaproteobacteria</taxon>
        <taxon>Hyphomicrobiales</taxon>
        <taxon>Rhizobiaceae</taxon>
        <taxon>Rhizobium/Agrobacterium group</taxon>
        <taxon>Rhizobium</taxon>
    </lineage>
</organism>
<dbReference type="GO" id="GO:0015074">
    <property type="term" value="P:DNA integration"/>
    <property type="evidence" value="ECO:0007669"/>
    <property type="project" value="UniProtKB-KW"/>
</dbReference>
<reference evidence="8 9" key="1">
    <citation type="submission" date="2019-02" db="EMBL/GenBank/DDBJ databases">
        <title>The genomic architecture of introgression among sibling species of bacteria.</title>
        <authorList>
            <person name="Cavassim M.I.A."/>
            <person name="Moeskjaer S."/>
            <person name="Moslemi C."/>
            <person name="Fields B."/>
            <person name="Bachmann A."/>
            <person name="Vilhjalmsson B."/>
            <person name="Schierup M.H."/>
            <person name="Young J.P.W."/>
            <person name="Andersen S.U."/>
        </authorList>
    </citation>
    <scope>NUCLEOTIDE SEQUENCE [LARGE SCALE GENOMIC DNA]</scope>
    <source>
        <strain evidence="8 9">SM42</strain>
    </source>
</reference>
<dbReference type="PROSITE" id="PS00397">
    <property type="entry name" value="RECOMBINASES_1"/>
    <property type="match status" value="1"/>
</dbReference>
<evidence type="ECO:0000256" key="2">
    <source>
        <dbReference type="ARBA" id="ARBA00022908"/>
    </source>
</evidence>
<evidence type="ECO:0000313" key="8">
    <source>
        <dbReference type="EMBL" id="TBF02127.1"/>
    </source>
</evidence>
<comment type="similarity">
    <text evidence="1">Belongs to the site-specific recombinase resolvase family.</text>
</comment>
<dbReference type="InterPro" id="IPR006119">
    <property type="entry name" value="Resolv_N"/>
</dbReference>
<dbReference type="AlphaFoldDB" id="A0AAE8Q4C5"/>
<sequence>MTKIGYARVSTIDQDFELQQERLKAEGCVIVRAEKVSGASREGRTELATIIEFLREGDELIVTRLDRLGRDTRDVLNIVHECDQRGAFLTVLDPHVSTRGEMGHVILTVLGMVAQMERRFIKERQREGIEKAKAIGIYKGGKTRLDYALILRLHQEGCGPSAIAKAAECSRMQVYRVLEKLAAYDDHCQDGDSQFAEKFVGRPLDRLRVYEIAGRT</sequence>
<evidence type="ECO:0000256" key="4">
    <source>
        <dbReference type="ARBA" id="ARBA00023172"/>
    </source>
</evidence>
<evidence type="ECO:0000313" key="9">
    <source>
        <dbReference type="Proteomes" id="UP000291892"/>
    </source>
</evidence>
<comment type="caution">
    <text evidence="8">The sequence shown here is derived from an EMBL/GenBank/DDBJ whole genome shotgun (WGS) entry which is preliminary data.</text>
</comment>
<evidence type="ECO:0000256" key="1">
    <source>
        <dbReference type="ARBA" id="ARBA00009913"/>
    </source>
</evidence>
<dbReference type="PANTHER" id="PTHR30461">
    <property type="entry name" value="DNA-INVERTASE FROM LAMBDOID PROPHAGE"/>
    <property type="match status" value="1"/>
</dbReference>
<dbReference type="InterPro" id="IPR006120">
    <property type="entry name" value="Resolvase_HTH_dom"/>
</dbReference>
<dbReference type="Pfam" id="PF00239">
    <property type="entry name" value="Resolvase"/>
    <property type="match status" value="1"/>
</dbReference>
<dbReference type="InterPro" id="IPR006118">
    <property type="entry name" value="Recombinase_CS"/>
</dbReference>
<dbReference type="InterPro" id="IPR036162">
    <property type="entry name" value="Resolvase-like_N_sf"/>
</dbReference>
<evidence type="ECO:0000259" key="7">
    <source>
        <dbReference type="PROSITE" id="PS51736"/>
    </source>
</evidence>
<dbReference type="Proteomes" id="UP000291892">
    <property type="component" value="Unassembled WGS sequence"/>
</dbReference>
<dbReference type="SMART" id="SM00857">
    <property type="entry name" value="Resolvase"/>
    <property type="match status" value="1"/>
</dbReference>
<keyword evidence="3" id="KW-0238">DNA-binding</keyword>
<gene>
    <name evidence="8" type="ORF">ELG94_34930</name>
</gene>
<evidence type="ECO:0000256" key="5">
    <source>
        <dbReference type="PIRSR" id="PIRSR606118-50"/>
    </source>
</evidence>
<dbReference type="PROSITE" id="PS00398">
    <property type="entry name" value="RECOMBINASES_2"/>
    <property type="match status" value="1"/>
</dbReference>
<proteinExistence type="inferred from homology"/>
<feature type="domain" description="Resolvase/invertase-type recombinase catalytic" evidence="7">
    <location>
        <begin position="2"/>
        <end position="136"/>
    </location>
</feature>
<dbReference type="Gene3D" id="3.40.50.1390">
    <property type="entry name" value="Resolvase, N-terminal catalytic domain"/>
    <property type="match status" value="1"/>
</dbReference>
<dbReference type="PANTHER" id="PTHR30461:SF26">
    <property type="entry name" value="RESOLVASE HOMOLOG YNEB"/>
    <property type="match status" value="1"/>
</dbReference>
<dbReference type="Pfam" id="PF02796">
    <property type="entry name" value="HTH_7"/>
    <property type="match status" value="1"/>
</dbReference>
<dbReference type="CDD" id="cd03768">
    <property type="entry name" value="SR_ResInv"/>
    <property type="match status" value="1"/>
</dbReference>
<dbReference type="GO" id="GO:0003677">
    <property type="term" value="F:DNA binding"/>
    <property type="evidence" value="ECO:0007669"/>
    <property type="project" value="UniProtKB-KW"/>
</dbReference>
<dbReference type="SUPFAM" id="SSF53041">
    <property type="entry name" value="Resolvase-like"/>
    <property type="match status" value="1"/>
</dbReference>
<evidence type="ECO:0000256" key="3">
    <source>
        <dbReference type="ARBA" id="ARBA00023125"/>
    </source>
</evidence>
<dbReference type="GO" id="GO:0000150">
    <property type="term" value="F:DNA strand exchange activity"/>
    <property type="evidence" value="ECO:0007669"/>
    <property type="project" value="InterPro"/>
</dbReference>
<evidence type="ECO:0000256" key="6">
    <source>
        <dbReference type="PROSITE-ProRule" id="PRU10137"/>
    </source>
</evidence>
<dbReference type="Gene3D" id="1.10.10.60">
    <property type="entry name" value="Homeodomain-like"/>
    <property type="match status" value="1"/>
</dbReference>
<name>A0AAE8Q4C5_9HYPH</name>